<name>A0A1I3Z2S4_9HYPH</name>
<gene>
    <name evidence="1" type="ORF">SAMN04488125_101476</name>
</gene>
<proteinExistence type="predicted"/>
<evidence type="ECO:0000313" key="1">
    <source>
        <dbReference type="EMBL" id="SFK38372.1"/>
    </source>
</evidence>
<dbReference type="InterPro" id="IPR058532">
    <property type="entry name" value="YjbR/MT2646/Rv2570-like"/>
</dbReference>
<evidence type="ECO:0000313" key="2">
    <source>
        <dbReference type="Proteomes" id="UP000198804"/>
    </source>
</evidence>
<dbReference type="RefSeq" id="WP_091941532.1">
    <property type="nucleotide sequence ID" value="NZ_FOSV01000001.1"/>
</dbReference>
<dbReference type="Proteomes" id="UP000198804">
    <property type="component" value="Unassembled WGS sequence"/>
</dbReference>
<reference evidence="2" key="1">
    <citation type="submission" date="2016-10" db="EMBL/GenBank/DDBJ databases">
        <authorList>
            <person name="Varghese N."/>
            <person name="Submissions S."/>
        </authorList>
    </citation>
    <scope>NUCLEOTIDE SEQUENCE [LARGE SCALE GENOMIC DNA]</scope>
    <source>
        <strain evidence="2">CGMCC 1.6474</strain>
    </source>
</reference>
<dbReference type="Pfam" id="PF04237">
    <property type="entry name" value="YjbR"/>
    <property type="match status" value="1"/>
</dbReference>
<dbReference type="STRING" id="414703.SAMN04488125_101476"/>
<evidence type="ECO:0008006" key="3">
    <source>
        <dbReference type="Google" id="ProtNLM"/>
    </source>
</evidence>
<dbReference type="EMBL" id="FOSV01000001">
    <property type="protein sequence ID" value="SFK38372.1"/>
    <property type="molecule type" value="Genomic_DNA"/>
</dbReference>
<protein>
    <recommendedName>
        <fullName evidence="3">YjbR protein</fullName>
    </recommendedName>
</protein>
<dbReference type="AlphaFoldDB" id="A0A1I3Z2S4"/>
<organism evidence="1 2">
    <name type="scientific">Methylorubrum salsuginis</name>
    <dbReference type="NCBI Taxonomy" id="414703"/>
    <lineage>
        <taxon>Bacteria</taxon>
        <taxon>Pseudomonadati</taxon>
        <taxon>Pseudomonadota</taxon>
        <taxon>Alphaproteobacteria</taxon>
        <taxon>Hyphomicrobiales</taxon>
        <taxon>Methylobacteriaceae</taxon>
        <taxon>Methylorubrum</taxon>
    </lineage>
</organism>
<sequence length="118" mass="12629">MSCLPEDVRALALMLPEVVEGAHRGHPDFRVGGRVFATLWTEEERVVLRLTPDGQAAAIEAEPDACAPVPGSWGERGWTSLDLYAVEEAFLRAGLLAAWRATAPPALVARTAALALDP</sequence>
<keyword evidence="2" id="KW-1185">Reference proteome</keyword>
<accession>A0A1I3Z2S4</accession>
<dbReference type="OrthoDB" id="277063at2"/>
<dbReference type="Gene3D" id="3.90.1150.30">
    <property type="match status" value="1"/>
</dbReference>
<dbReference type="SUPFAM" id="SSF142906">
    <property type="entry name" value="YjbR-like"/>
    <property type="match status" value="1"/>
</dbReference>
<dbReference type="InterPro" id="IPR038056">
    <property type="entry name" value="YjbR-like_sf"/>
</dbReference>